<keyword evidence="4" id="KW-1185">Reference proteome</keyword>
<feature type="transmembrane region" description="Helical" evidence="2">
    <location>
        <begin position="138"/>
        <end position="158"/>
    </location>
</feature>
<dbReference type="AlphaFoldDB" id="A0A9P1M7K6"/>
<evidence type="ECO:0000313" key="3">
    <source>
        <dbReference type="EMBL" id="CAI4213222.1"/>
    </source>
</evidence>
<gene>
    <name evidence="3" type="ORF">PPNO1_LOCUS2972</name>
</gene>
<dbReference type="EMBL" id="CALLCH030000007">
    <property type="protein sequence ID" value="CAI4213222.1"/>
    <property type="molecule type" value="Genomic_DNA"/>
</dbReference>
<keyword evidence="2" id="KW-0812">Transmembrane</keyword>
<evidence type="ECO:0000256" key="2">
    <source>
        <dbReference type="SAM" id="Phobius"/>
    </source>
</evidence>
<keyword evidence="2" id="KW-1133">Transmembrane helix</keyword>
<comment type="caution">
    <text evidence="3">The sequence shown here is derived from an EMBL/GenBank/DDBJ whole genome shotgun (WGS) entry which is preliminary data.</text>
</comment>
<proteinExistence type="predicted"/>
<organism evidence="3 4">
    <name type="scientific">Parascedosporium putredinis</name>
    <dbReference type="NCBI Taxonomy" id="1442378"/>
    <lineage>
        <taxon>Eukaryota</taxon>
        <taxon>Fungi</taxon>
        <taxon>Dikarya</taxon>
        <taxon>Ascomycota</taxon>
        <taxon>Pezizomycotina</taxon>
        <taxon>Sordariomycetes</taxon>
        <taxon>Hypocreomycetidae</taxon>
        <taxon>Microascales</taxon>
        <taxon>Microascaceae</taxon>
        <taxon>Parascedosporium</taxon>
    </lineage>
</organism>
<evidence type="ECO:0000313" key="4">
    <source>
        <dbReference type="Proteomes" id="UP000838763"/>
    </source>
</evidence>
<reference evidence="3" key="1">
    <citation type="submission" date="2022-11" db="EMBL/GenBank/DDBJ databases">
        <authorList>
            <person name="Scott C."/>
            <person name="Bruce N."/>
        </authorList>
    </citation>
    <scope>NUCLEOTIDE SEQUENCE</scope>
</reference>
<accession>A0A9P1M7K6</accession>
<feature type="region of interest" description="Disordered" evidence="1">
    <location>
        <begin position="318"/>
        <end position="362"/>
    </location>
</feature>
<protein>
    <submittedName>
        <fullName evidence="3">Uncharacterized protein</fullName>
    </submittedName>
</protein>
<dbReference type="Proteomes" id="UP000838763">
    <property type="component" value="Unassembled WGS sequence"/>
</dbReference>
<evidence type="ECO:0000256" key="1">
    <source>
        <dbReference type="SAM" id="MobiDB-lite"/>
    </source>
</evidence>
<keyword evidence="2" id="KW-0472">Membrane</keyword>
<feature type="compositionally biased region" description="Low complexity" evidence="1">
    <location>
        <begin position="336"/>
        <end position="351"/>
    </location>
</feature>
<sequence>MTKEAREEHHRPERYTDAFDKVHRAKNQIHWVFRRGDLMYQSKPLSRSVTLVQKISVTGVRKGSVRIVVSRNNDADTKFSQYSEDHSENNDMQVTDLDYDLATLEDDHDLLARVMQRSEGYYRIVLHLDIKLSQNERVVFGIIAAVVIVIWTSIWLWFQRETWRDPSGLNRDSINYKPVVAVDVSDIEMGLRADDGHSGTTIAGPAGADGSSDPAITLRRVNDKDFRKPSKKVTGEDVEAVTDLLIEMCKCDLDLWSSGSTRVNQARRKKLVKEQSDIIWTEVQKLIGEWEGVENGPTWKRDERRLLDSIVKILEEIGPDRHSENTSSRRAQPVSARRAQLATAPQAQPLPVHQGRRVPTPQAQDIPTHQARLFPCIKPSLSPRNKLSLSPRIKPNLIPCIKPSLFPRIKPNLFGRSKPNLIPCFKSRLFPLLGTNILPFTTPGLFPIIKTRFLLPMKRNPIPFTKPSTCQHVGPKLLP</sequence>
<dbReference type="OrthoDB" id="2963168at2759"/>
<name>A0A9P1M7K6_9PEZI</name>